<proteinExistence type="predicted"/>
<organism evidence="3 4">
    <name type="scientific">Ogataea polymorpha</name>
    <dbReference type="NCBI Taxonomy" id="460523"/>
    <lineage>
        <taxon>Eukaryota</taxon>
        <taxon>Fungi</taxon>
        <taxon>Dikarya</taxon>
        <taxon>Ascomycota</taxon>
        <taxon>Saccharomycotina</taxon>
        <taxon>Pichiomycetes</taxon>
        <taxon>Pichiales</taxon>
        <taxon>Pichiaceae</taxon>
        <taxon>Ogataea</taxon>
    </lineage>
</organism>
<sequence>DAIDISSIDGCTFDENATLEEEQEDMDRFEIWLNKLWIRKDQMMDNYYKTGRLVDSDKVTTMTLKLRSRLEIINVYLIPMILFTALFLAYKLVKGF</sequence>
<dbReference type="EMBL" id="JAEUBD010001225">
    <property type="protein sequence ID" value="KAH3664186.1"/>
    <property type="molecule type" value="Genomic_DNA"/>
</dbReference>
<keyword evidence="1" id="KW-1133">Transmembrane helix</keyword>
<name>A0A9P8T303_9ASCO</name>
<dbReference type="AlphaFoldDB" id="A0A9P8T303"/>
<comment type="caution">
    <text evidence="3">The sequence shown here is derived from an EMBL/GenBank/DDBJ whole genome shotgun (WGS) entry which is preliminary data.</text>
</comment>
<evidence type="ECO:0000256" key="1">
    <source>
        <dbReference type="SAM" id="Phobius"/>
    </source>
</evidence>
<reference evidence="3" key="2">
    <citation type="submission" date="2021-01" db="EMBL/GenBank/DDBJ databases">
        <authorList>
            <person name="Schikora-Tamarit M.A."/>
        </authorList>
    </citation>
    <scope>NUCLEOTIDE SEQUENCE</scope>
    <source>
        <strain evidence="3">NCAIM Y.01608</strain>
    </source>
</reference>
<gene>
    <name evidence="3" type="ORF">OGATHE_004201</name>
</gene>
<evidence type="ECO:0000313" key="3">
    <source>
        <dbReference type="EMBL" id="KAH3664186.1"/>
    </source>
</evidence>
<keyword evidence="1" id="KW-0812">Transmembrane</keyword>
<accession>A0A9P8T303</accession>
<evidence type="ECO:0000313" key="4">
    <source>
        <dbReference type="Proteomes" id="UP000788993"/>
    </source>
</evidence>
<keyword evidence="1" id="KW-0472">Membrane</keyword>
<feature type="transmembrane region" description="Helical" evidence="1">
    <location>
        <begin position="72"/>
        <end position="93"/>
    </location>
</feature>
<feature type="domain" description="Acyltransferase C-terminal" evidence="2">
    <location>
        <begin position="24"/>
        <end position="70"/>
    </location>
</feature>
<dbReference type="Proteomes" id="UP000788993">
    <property type="component" value="Unassembled WGS sequence"/>
</dbReference>
<reference evidence="3" key="1">
    <citation type="journal article" date="2021" name="Open Biol.">
        <title>Shared evolutionary footprints suggest mitochondrial oxidative damage underlies multiple complex I losses in fungi.</title>
        <authorList>
            <person name="Schikora-Tamarit M.A."/>
            <person name="Marcet-Houben M."/>
            <person name="Nosek J."/>
            <person name="Gabaldon T."/>
        </authorList>
    </citation>
    <scope>NUCLEOTIDE SEQUENCE</scope>
    <source>
        <strain evidence="3">NCAIM Y.01608</strain>
    </source>
</reference>
<keyword evidence="4" id="KW-1185">Reference proteome</keyword>
<feature type="non-terminal residue" evidence="3">
    <location>
        <position position="1"/>
    </location>
</feature>
<protein>
    <recommendedName>
        <fullName evidence="2">Acyltransferase C-terminal domain-containing protein</fullName>
    </recommendedName>
</protein>
<evidence type="ECO:0000259" key="2">
    <source>
        <dbReference type="Pfam" id="PF16076"/>
    </source>
</evidence>
<dbReference type="Pfam" id="PF16076">
    <property type="entry name" value="Acyltransf_C"/>
    <property type="match status" value="1"/>
</dbReference>
<dbReference type="InterPro" id="IPR032098">
    <property type="entry name" value="Acyltransf_C"/>
</dbReference>